<name>A0A1R2BA44_9CILI</name>
<dbReference type="OrthoDB" id="294859at2759"/>
<dbReference type="GO" id="GO:0085020">
    <property type="term" value="P:protein K6-linked ubiquitination"/>
    <property type="evidence" value="ECO:0007669"/>
    <property type="project" value="TreeGrafter"/>
</dbReference>
<dbReference type="PANTHER" id="PTHR24171:SF8">
    <property type="entry name" value="BRCA1-ASSOCIATED RING DOMAIN PROTEIN 1"/>
    <property type="match status" value="1"/>
</dbReference>
<sequence length="496" mass="56769">MANITETFLNACERGDVQTFKHLLKRVNVNEKNENGYSGLALAVRNGYLDIVYELIQEEADINSINEAGQSILFLACWHNREEITTILLGSGALVNVPDNRGWTPLMISVYHNYYSIVQILLDNGADPNHKDCFGKKAVERAKSAEVIALLQKYEQYNIPEKRQTPNTLGKIMNSSISSIQSEIKPVKNNKPYETKKTGKLQEEVENHVKTQTKKIEKELSSEWSEILEHCLNEEISQAEEILIEEIEAFVLKSIQDNYVKLKENCLNTVDEAYRNKGFKVTPSEIQINFVPHLALSRSGRGKRSVDKIRLESDDMYFDSSSTDANDLRLEVVKYIEKSIENLANKFEKVSQDIILAEIPQRIMKMKNSIATEIQDFIIETGQLLKKNLEQLAEERGRELMRGNQDKNESFKDSFSGVHIKEERSGKPKYEENYEFIESLANNYSSFKANNTENHNLSGSFTRENKFVPKKPGKKDEKAPIPRTDVSSILQQFLKK</sequence>
<organism evidence="5 6">
    <name type="scientific">Stentor coeruleus</name>
    <dbReference type="NCBI Taxonomy" id="5963"/>
    <lineage>
        <taxon>Eukaryota</taxon>
        <taxon>Sar</taxon>
        <taxon>Alveolata</taxon>
        <taxon>Ciliophora</taxon>
        <taxon>Postciliodesmatophora</taxon>
        <taxon>Heterotrichea</taxon>
        <taxon>Heterotrichida</taxon>
        <taxon>Stentoridae</taxon>
        <taxon>Stentor</taxon>
    </lineage>
</organism>
<gene>
    <name evidence="5" type="ORF">SteCoe_27626</name>
</gene>
<dbReference type="PROSITE" id="PS50088">
    <property type="entry name" value="ANK_REPEAT"/>
    <property type="match status" value="3"/>
</dbReference>
<proteinExistence type="predicted"/>
<keyword evidence="1" id="KW-0677">Repeat</keyword>
<dbReference type="PROSITE" id="PS50297">
    <property type="entry name" value="ANK_REP_REGION"/>
    <property type="match status" value="2"/>
</dbReference>
<dbReference type="PANTHER" id="PTHR24171">
    <property type="entry name" value="ANKYRIN REPEAT DOMAIN-CONTAINING PROTEIN 39-RELATED"/>
    <property type="match status" value="1"/>
</dbReference>
<dbReference type="Pfam" id="PF00023">
    <property type="entry name" value="Ank"/>
    <property type="match status" value="1"/>
</dbReference>
<feature type="compositionally biased region" description="Polar residues" evidence="4">
    <location>
        <begin position="451"/>
        <end position="462"/>
    </location>
</feature>
<dbReference type="AlphaFoldDB" id="A0A1R2BA44"/>
<dbReference type="Pfam" id="PF12796">
    <property type="entry name" value="Ank_2"/>
    <property type="match status" value="1"/>
</dbReference>
<feature type="compositionally biased region" description="Polar residues" evidence="4">
    <location>
        <begin position="485"/>
        <end position="496"/>
    </location>
</feature>
<evidence type="ECO:0000256" key="3">
    <source>
        <dbReference type="PROSITE-ProRule" id="PRU00023"/>
    </source>
</evidence>
<keyword evidence="2 3" id="KW-0040">ANK repeat</keyword>
<dbReference type="InterPro" id="IPR002110">
    <property type="entry name" value="Ankyrin_rpt"/>
</dbReference>
<evidence type="ECO:0000313" key="5">
    <source>
        <dbReference type="EMBL" id="OMJ73639.1"/>
    </source>
</evidence>
<dbReference type="SMART" id="SM00248">
    <property type="entry name" value="ANK"/>
    <property type="match status" value="3"/>
</dbReference>
<protein>
    <submittedName>
        <fullName evidence="5">Uncharacterized protein</fullName>
    </submittedName>
</protein>
<feature type="repeat" description="ANK" evidence="3">
    <location>
        <begin position="101"/>
        <end position="133"/>
    </location>
</feature>
<feature type="repeat" description="ANK" evidence="3">
    <location>
        <begin position="35"/>
        <end position="67"/>
    </location>
</feature>
<comment type="caution">
    <text evidence="5">The sequence shown here is derived from an EMBL/GenBank/DDBJ whole genome shotgun (WGS) entry which is preliminary data.</text>
</comment>
<dbReference type="InterPro" id="IPR036770">
    <property type="entry name" value="Ankyrin_rpt-contain_sf"/>
</dbReference>
<feature type="region of interest" description="Disordered" evidence="4">
    <location>
        <begin position="451"/>
        <end position="496"/>
    </location>
</feature>
<evidence type="ECO:0000256" key="4">
    <source>
        <dbReference type="SAM" id="MobiDB-lite"/>
    </source>
</evidence>
<reference evidence="5 6" key="1">
    <citation type="submission" date="2016-11" db="EMBL/GenBank/DDBJ databases">
        <title>The macronuclear genome of Stentor coeruleus: a giant cell with tiny introns.</title>
        <authorList>
            <person name="Slabodnick M."/>
            <person name="Ruby J.G."/>
            <person name="Reiff S.B."/>
            <person name="Swart E.C."/>
            <person name="Gosai S."/>
            <person name="Prabakaran S."/>
            <person name="Witkowska E."/>
            <person name="Larue G.E."/>
            <person name="Fisher S."/>
            <person name="Freeman R.M."/>
            <person name="Gunawardena J."/>
            <person name="Chu W."/>
            <person name="Stover N.A."/>
            <person name="Gregory B.D."/>
            <person name="Nowacki M."/>
            <person name="Derisi J."/>
            <person name="Roy S.W."/>
            <person name="Marshall W.F."/>
            <person name="Sood P."/>
        </authorList>
    </citation>
    <scope>NUCLEOTIDE SEQUENCE [LARGE SCALE GENOMIC DNA]</scope>
    <source>
        <strain evidence="5">WM001</strain>
    </source>
</reference>
<dbReference type="Gene3D" id="1.25.40.20">
    <property type="entry name" value="Ankyrin repeat-containing domain"/>
    <property type="match status" value="1"/>
</dbReference>
<keyword evidence="6" id="KW-1185">Reference proteome</keyword>
<accession>A0A1R2BA44</accession>
<evidence type="ECO:0000256" key="1">
    <source>
        <dbReference type="ARBA" id="ARBA00022737"/>
    </source>
</evidence>
<dbReference type="EMBL" id="MPUH01000807">
    <property type="protein sequence ID" value="OMJ73639.1"/>
    <property type="molecule type" value="Genomic_DNA"/>
</dbReference>
<dbReference type="GO" id="GO:0004842">
    <property type="term" value="F:ubiquitin-protein transferase activity"/>
    <property type="evidence" value="ECO:0007669"/>
    <property type="project" value="TreeGrafter"/>
</dbReference>
<evidence type="ECO:0000313" key="6">
    <source>
        <dbReference type="Proteomes" id="UP000187209"/>
    </source>
</evidence>
<feature type="repeat" description="ANK" evidence="3">
    <location>
        <begin position="68"/>
        <end position="100"/>
    </location>
</feature>
<dbReference type="SUPFAM" id="SSF48403">
    <property type="entry name" value="Ankyrin repeat"/>
    <property type="match status" value="1"/>
</dbReference>
<evidence type="ECO:0000256" key="2">
    <source>
        <dbReference type="ARBA" id="ARBA00023043"/>
    </source>
</evidence>
<dbReference type="Proteomes" id="UP000187209">
    <property type="component" value="Unassembled WGS sequence"/>
</dbReference>